<dbReference type="AlphaFoldDB" id="A0A2T7FZF2"/>
<feature type="transmembrane region" description="Helical" evidence="1">
    <location>
        <begin position="6"/>
        <end position="23"/>
    </location>
</feature>
<accession>A0A2T7FZF2</accession>
<evidence type="ECO:0008006" key="4">
    <source>
        <dbReference type="Google" id="ProtNLM"/>
    </source>
</evidence>
<sequence length="85" mass="9899">MFIRLMFFGFLGLIVLYAVVSVYSRSVRREKLEDWWEEEPVEGKTREAYIEEGMAAYDKGLRKKLILLIFVIPPLVAGAIIYLIN</sequence>
<reference evidence="2 3" key="1">
    <citation type="submission" date="2018-04" db="EMBL/GenBank/DDBJ databases">
        <title>Pelagivirga bohaiensis gen. nov., sp. nov., a bacterium isolated from the Bohai Sea.</title>
        <authorList>
            <person name="Ji X."/>
        </authorList>
    </citation>
    <scope>NUCLEOTIDE SEQUENCE [LARGE SCALE GENOMIC DNA]</scope>
    <source>
        <strain evidence="2 3">BH-SD16</strain>
    </source>
</reference>
<organism evidence="2 3">
    <name type="scientific">Thalassorhabdomicrobium marinisediminis</name>
    <dbReference type="NCBI Taxonomy" id="2170577"/>
    <lineage>
        <taxon>Bacteria</taxon>
        <taxon>Pseudomonadati</taxon>
        <taxon>Pseudomonadota</taxon>
        <taxon>Alphaproteobacteria</taxon>
        <taxon>Rhodobacterales</taxon>
        <taxon>Paracoccaceae</taxon>
        <taxon>Thalassorhabdomicrobium</taxon>
    </lineage>
</organism>
<keyword evidence="1" id="KW-0472">Membrane</keyword>
<keyword evidence="1" id="KW-0812">Transmembrane</keyword>
<dbReference type="RefSeq" id="WP_108639587.1">
    <property type="nucleotide sequence ID" value="NZ_CANLQJ010000001.1"/>
</dbReference>
<dbReference type="EMBL" id="QCYG01000002">
    <property type="protein sequence ID" value="PVA07545.1"/>
    <property type="molecule type" value="Genomic_DNA"/>
</dbReference>
<protein>
    <recommendedName>
        <fullName evidence="4">Cation/multidrug efflux pump</fullName>
    </recommendedName>
</protein>
<comment type="caution">
    <text evidence="2">The sequence shown here is derived from an EMBL/GenBank/DDBJ whole genome shotgun (WGS) entry which is preliminary data.</text>
</comment>
<keyword evidence="1" id="KW-1133">Transmembrane helix</keyword>
<dbReference type="Proteomes" id="UP000244817">
    <property type="component" value="Unassembled WGS sequence"/>
</dbReference>
<dbReference type="OrthoDB" id="7632202at2"/>
<gene>
    <name evidence="2" type="ORF">DC363_02610</name>
</gene>
<evidence type="ECO:0000256" key="1">
    <source>
        <dbReference type="SAM" id="Phobius"/>
    </source>
</evidence>
<keyword evidence="3" id="KW-1185">Reference proteome</keyword>
<proteinExistence type="predicted"/>
<name>A0A2T7FZF2_9RHOB</name>
<evidence type="ECO:0000313" key="2">
    <source>
        <dbReference type="EMBL" id="PVA07545.1"/>
    </source>
</evidence>
<feature type="transmembrane region" description="Helical" evidence="1">
    <location>
        <begin position="65"/>
        <end position="84"/>
    </location>
</feature>
<evidence type="ECO:0000313" key="3">
    <source>
        <dbReference type="Proteomes" id="UP000244817"/>
    </source>
</evidence>